<evidence type="ECO:0000313" key="1">
    <source>
        <dbReference type="EMBL" id="ODM90824.1"/>
    </source>
</evidence>
<dbReference type="AlphaFoldDB" id="A0A1D2MD82"/>
<proteinExistence type="predicted"/>
<dbReference type="EMBL" id="LJIJ01001779">
    <property type="protein sequence ID" value="ODM90824.1"/>
    <property type="molecule type" value="Genomic_DNA"/>
</dbReference>
<organism evidence="1 2">
    <name type="scientific">Orchesella cincta</name>
    <name type="common">Springtail</name>
    <name type="synonym">Podura cincta</name>
    <dbReference type="NCBI Taxonomy" id="48709"/>
    <lineage>
        <taxon>Eukaryota</taxon>
        <taxon>Metazoa</taxon>
        <taxon>Ecdysozoa</taxon>
        <taxon>Arthropoda</taxon>
        <taxon>Hexapoda</taxon>
        <taxon>Collembola</taxon>
        <taxon>Entomobryomorpha</taxon>
        <taxon>Entomobryoidea</taxon>
        <taxon>Orchesellidae</taxon>
        <taxon>Orchesellinae</taxon>
        <taxon>Orchesella</taxon>
    </lineage>
</organism>
<reference evidence="1 2" key="1">
    <citation type="journal article" date="2016" name="Genome Biol. Evol.">
        <title>Gene Family Evolution Reflects Adaptation to Soil Environmental Stressors in the Genome of the Collembolan Orchesella cincta.</title>
        <authorList>
            <person name="Faddeeva-Vakhrusheva A."/>
            <person name="Derks M.F."/>
            <person name="Anvar S.Y."/>
            <person name="Agamennone V."/>
            <person name="Suring W."/>
            <person name="Smit S."/>
            <person name="van Straalen N.M."/>
            <person name="Roelofs D."/>
        </authorList>
    </citation>
    <scope>NUCLEOTIDE SEQUENCE [LARGE SCALE GENOMIC DNA]</scope>
    <source>
        <tissue evidence="1">Mixed pool</tissue>
    </source>
</reference>
<name>A0A1D2MD82_ORCCI</name>
<comment type="caution">
    <text evidence="1">The sequence shown here is derived from an EMBL/GenBank/DDBJ whole genome shotgun (WGS) entry which is preliminary data.</text>
</comment>
<protein>
    <submittedName>
        <fullName evidence="1">Uncharacterized protein</fullName>
    </submittedName>
</protein>
<gene>
    <name evidence="1" type="ORF">Ocin01_15858</name>
</gene>
<sequence length="55" mass="6638">MSLNILLLENEYWLQEVVRKQLTSFARNYLKLPQFLRNLADWDATRKSHSVIWST</sequence>
<accession>A0A1D2MD82</accession>
<evidence type="ECO:0000313" key="2">
    <source>
        <dbReference type="Proteomes" id="UP000094527"/>
    </source>
</evidence>
<dbReference type="Proteomes" id="UP000094527">
    <property type="component" value="Unassembled WGS sequence"/>
</dbReference>
<keyword evidence="2" id="KW-1185">Reference proteome</keyword>